<dbReference type="InterPro" id="IPR014284">
    <property type="entry name" value="RNA_pol_sigma-70_dom"/>
</dbReference>
<evidence type="ECO:0000313" key="7">
    <source>
        <dbReference type="EMBL" id="QNT06477.1"/>
    </source>
</evidence>
<dbReference type="NCBIfam" id="TIGR02937">
    <property type="entry name" value="sigma70-ECF"/>
    <property type="match status" value="1"/>
</dbReference>
<protein>
    <submittedName>
        <fullName evidence="7">Sigma-70 family RNA polymerase sigma factor</fullName>
    </submittedName>
</protein>
<dbReference type="OrthoDB" id="9797134at2"/>
<evidence type="ECO:0000256" key="2">
    <source>
        <dbReference type="ARBA" id="ARBA00023015"/>
    </source>
</evidence>
<dbReference type="InterPro" id="IPR036388">
    <property type="entry name" value="WH-like_DNA-bd_sf"/>
</dbReference>
<dbReference type="RefSeq" id="WP_111609090.1">
    <property type="nucleotide sequence ID" value="NZ_BMLJ01000026.1"/>
</dbReference>
<evidence type="ECO:0000313" key="8">
    <source>
        <dbReference type="Proteomes" id="UP000516370"/>
    </source>
</evidence>
<keyword evidence="4" id="KW-0804">Transcription</keyword>
<dbReference type="KEGG" id="mard:IBG28_02095"/>
<dbReference type="EMBL" id="CP061081">
    <property type="protein sequence ID" value="QNT06477.1"/>
    <property type="molecule type" value="Genomic_DNA"/>
</dbReference>
<organism evidence="7 8">
    <name type="scientific">Marinomonas arctica</name>
    <dbReference type="NCBI Taxonomy" id="383750"/>
    <lineage>
        <taxon>Bacteria</taxon>
        <taxon>Pseudomonadati</taxon>
        <taxon>Pseudomonadota</taxon>
        <taxon>Gammaproteobacteria</taxon>
        <taxon>Oceanospirillales</taxon>
        <taxon>Oceanospirillaceae</taxon>
        <taxon>Marinomonas</taxon>
    </lineage>
</organism>
<evidence type="ECO:0000256" key="4">
    <source>
        <dbReference type="ARBA" id="ARBA00023163"/>
    </source>
</evidence>
<evidence type="ECO:0000256" key="3">
    <source>
        <dbReference type="ARBA" id="ARBA00023082"/>
    </source>
</evidence>
<comment type="similarity">
    <text evidence="1">Belongs to the sigma-70 factor family. ECF subfamily.</text>
</comment>
<sequence length="175" mass="20441">MPHNASHSVQHDVMHSLYANHHNWLYTWIRKRLDSQYDAADLTQDTFLRIHAKQNAATIKEPKAYLATIAKGLVCHFYRRRSLEQAYLELLATQPESFVISPEHEFIILQTLEEVDRLLNALPDQVKQVFLLSQIEGKKYQQIADEMHLSLATVKRYMKQAYVKCLILMGDDVFE</sequence>
<accession>A0A7H1J7L1</accession>
<dbReference type="Gene3D" id="1.10.1740.10">
    <property type="match status" value="1"/>
</dbReference>
<dbReference type="AlphaFoldDB" id="A0A7H1J7L1"/>
<dbReference type="SUPFAM" id="SSF88946">
    <property type="entry name" value="Sigma2 domain of RNA polymerase sigma factors"/>
    <property type="match status" value="1"/>
</dbReference>
<dbReference type="GO" id="GO:0006352">
    <property type="term" value="P:DNA-templated transcription initiation"/>
    <property type="evidence" value="ECO:0007669"/>
    <property type="project" value="InterPro"/>
</dbReference>
<dbReference type="NCBIfam" id="NF009180">
    <property type="entry name" value="PRK12528.1"/>
    <property type="match status" value="1"/>
</dbReference>
<dbReference type="InterPro" id="IPR039425">
    <property type="entry name" value="RNA_pol_sigma-70-like"/>
</dbReference>
<feature type="domain" description="RNA polymerase sigma-70 region 2" evidence="5">
    <location>
        <begin position="17"/>
        <end position="82"/>
    </location>
</feature>
<keyword evidence="3" id="KW-0731">Sigma factor</keyword>
<dbReference type="InterPro" id="IPR013325">
    <property type="entry name" value="RNA_pol_sigma_r2"/>
</dbReference>
<dbReference type="InterPro" id="IPR013249">
    <property type="entry name" value="RNA_pol_sigma70_r4_t2"/>
</dbReference>
<dbReference type="GO" id="GO:0016987">
    <property type="term" value="F:sigma factor activity"/>
    <property type="evidence" value="ECO:0007669"/>
    <property type="project" value="UniProtKB-KW"/>
</dbReference>
<evidence type="ECO:0000259" key="5">
    <source>
        <dbReference type="Pfam" id="PF04542"/>
    </source>
</evidence>
<name>A0A7H1J7L1_9GAMM</name>
<dbReference type="SUPFAM" id="SSF88659">
    <property type="entry name" value="Sigma3 and sigma4 domains of RNA polymerase sigma factors"/>
    <property type="match status" value="1"/>
</dbReference>
<dbReference type="Pfam" id="PF08281">
    <property type="entry name" value="Sigma70_r4_2"/>
    <property type="match status" value="1"/>
</dbReference>
<keyword evidence="2" id="KW-0805">Transcription regulation</keyword>
<evidence type="ECO:0000259" key="6">
    <source>
        <dbReference type="Pfam" id="PF08281"/>
    </source>
</evidence>
<dbReference type="Proteomes" id="UP000516370">
    <property type="component" value="Chromosome"/>
</dbReference>
<dbReference type="PANTHER" id="PTHR43133">
    <property type="entry name" value="RNA POLYMERASE ECF-TYPE SIGMA FACTO"/>
    <property type="match status" value="1"/>
</dbReference>
<evidence type="ECO:0000256" key="1">
    <source>
        <dbReference type="ARBA" id="ARBA00010641"/>
    </source>
</evidence>
<keyword evidence="8" id="KW-1185">Reference proteome</keyword>
<gene>
    <name evidence="7" type="ORF">IBG28_02095</name>
</gene>
<dbReference type="InterPro" id="IPR013324">
    <property type="entry name" value="RNA_pol_sigma_r3/r4-like"/>
</dbReference>
<dbReference type="PANTHER" id="PTHR43133:SF63">
    <property type="entry name" value="RNA POLYMERASE SIGMA FACTOR FECI-RELATED"/>
    <property type="match status" value="1"/>
</dbReference>
<dbReference type="Gene3D" id="1.10.10.10">
    <property type="entry name" value="Winged helix-like DNA-binding domain superfamily/Winged helix DNA-binding domain"/>
    <property type="match status" value="1"/>
</dbReference>
<dbReference type="GO" id="GO:0003677">
    <property type="term" value="F:DNA binding"/>
    <property type="evidence" value="ECO:0007669"/>
    <property type="project" value="InterPro"/>
</dbReference>
<reference evidence="7 8" key="1">
    <citation type="submission" date="2020-09" db="EMBL/GenBank/DDBJ databases">
        <title>Complete genome sequence of an Arctic sea ice bacterium Marinomonas arctica BSI20414.</title>
        <authorList>
            <person name="Liao L."/>
            <person name="Chen B."/>
        </authorList>
    </citation>
    <scope>NUCLEOTIDE SEQUENCE [LARGE SCALE GENOMIC DNA]</scope>
    <source>
        <strain evidence="7 8">BSI20414</strain>
    </source>
</reference>
<proteinExistence type="inferred from homology"/>
<feature type="domain" description="RNA polymerase sigma factor 70 region 4 type 2" evidence="6">
    <location>
        <begin position="113"/>
        <end position="165"/>
    </location>
</feature>
<dbReference type="CDD" id="cd06171">
    <property type="entry name" value="Sigma70_r4"/>
    <property type="match status" value="1"/>
</dbReference>
<dbReference type="InterPro" id="IPR007627">
    <property type="entry name" value="RNA_pol_sigma70_r2"/>
</dbReference>
<dbReference type="Pfam" id="PF04542">
    <property type="entry name" value="Sigma70_r2"/>
    <property type="match status" value="1"/>
</dbReference>